<reference evidence="1 2" key="1">
    <citation type="submission" date="2019-12" db="EMBL/GenBank/DDBJ databases">
        <title>Paraburkholderia acidiphila 7Q-K02 sp. nov and Paraburkholderia acidisoli DHF22 sp. nov., two strains isolated from forest soil.</title>
        <authorList>
            <person name="Gao Z."/>
            <person name="Qiu L."/>
        </authorList>
    </citation>
    <scope>NUCLEOTIDE SEQUENCE [LARGE SCALE GENOMIC DNA]</scope>
    <source>
        <strain evidence="1 2">DHF22</strain>
    </source>
</reference>
<dbReference type="EMBL" id="CP046915">
    <property type="protein sequence ID" value="QGZ65653.1"/>
    <property type="molecule type" value="Genomic_DNA"/>
</dbReference>
<keyword evidence="2" id="KW-1185">Reference proteome</keyword>
<dbReference type="RefSeq" id="WP_158956309.1">
    <property type="nucleotide sequence ID" value="NZ_CP046915.1"/>
</dbReference>
<dbReference type="KEGG" id="pacs:FAZ98_28350"/>
<name>A0A7Z2GPM8_9BURK</name>
<dbReference type="AlphaFoldDB" id="A0A7Z2GPM8"/>
<evidence type="ECO:0000313" key="1">
    <source>
        <dbReference type="EMBL" id="QGZ65653.1"/>
    </source>
</evidence>
<evidence type="ECO:0000313" key="2">
    <source>
        <dbReference type="Proteomes" id="UP000433577"/>
    </source>
</evidence>
<sequence>MASANAARAALLIVTVVDGCAVVVVDVEGVVALLSVPLEEGVALADCVPVFAGAVLES</sequence>
<organism evidence="1 2">
    <name type="scientific">Paraburkholderia acidisoli</name>
    <dbReference type="NCBI Taxonomy" id="2571748"/>
    <lineage>
        <taxon>Bacteria</taxon>
        <taxon>Pseudomonadati</taxon>
        <taxon>Pseudomonadota</taxon>
        <taxon>Betaproteobacteria</taxon>
        <taxon>Burkholderiales</taxon>
        <taxon>Burkholderiaceae</taxon>
        <taxon>Paraburkholderia</taxon>
    </lineage>
</organism>
<protein>
    <submittedName>
        <fullName evidence="1">Uncharacterized protein</fullName>
    </submittedName>
</protein>
<dbReference type="Proteomes" id="UP000433577">
    <property type="component" value="Chromosome 3"/>
</dbReference>
<gene>
    <name evidence="1" type="ORF">FAZ98_28350</name>
</gene>
<proteinExistence type="predicted"/>
<accession>A0A7Z2GPM8</accession>